<dbReference type="PANTHER" id="PTHR41252:SF1">
    <property type="entry name" value="BLR2505 PROTEIN"/>
    <property type="match status" value="1"/>
</dbReference>
<name>A0ABT7ZVD3_9FLAO</name>
<evidence type="ECO:0000259" key="1">
    <source>
        <dbReference type="Pfam" id="PF12680"/>
    </source>
</evidence>
<evidence type="ECO:0000313" key="3">
    <source>
        <dbReference type="Proteomes" id="UP001231197"/>
    </source>
</evidence>
<organism evidence="2 3">
    <name type="scientific">Winogradskyella bathintestinalis</name>
    <dbReference type="NCBI Taxonomy" id="3035208"/>
    <lineage>
        <taxon>Bacteria</taxon>
        <taxon>Pseudomonadati</taxon>
        <taxon>Bacteroidota</taxon>
        <taxon>Flavobacteriia</taxon>
        <taxon>Flavobacteriales</taxon>
        <taxon>Flavobacteriaceae</taxon>
        <taxon>Winogradskyella</taxon>
    </lineage>
</organism>
<protein>
    <submittedName>
        <fullName evidence="2">Nuclear transport factor 2 family protein</fullName>
    </submittedName>
</protein>
<sequence length="147" mass="16585">MLCVININGLAQTAKTENTNLNEIDGLYQAFTKGNIPKVLDLMDVKIIWNEAESNSLAIDNPYIGPEAILHGVFIKLGELYKFFGLRNIKLHEMSNNQVLATLNYEIISKDGKSYTVQVVHPWTLKDGKIIQFQQYADTKKLAEAEN</sequence>
<dbReference type="Proteomes" id="UP001231197">
    <property type="component" value="Unassembled WGS sequence"/>
</dbReference>
<comment type="caution">
    <text evidence="2">The sequence shown here is derived from an EMBL/GenBank/DDBJ whole genome shotgun (WGS) entry which is preliminary data.</text>
</comment>
<keyword evidence="3" id="KW-1185">Reference proteome</keyword>
<dbReference type="EMBL" id="JASDDK010000002">
    <property type="protein sequence ID" value="MDN3492928.1"/>
    <property type="molecule type" value="Genomic_DNA"/>
</dbReference>
<dbReference type="PANTHER" id="PTHR41252">
    <property type="entry name" value="BLR2505 PROTEIN"/>
    <property type="match status" value="1"/>
</dbReference>
<dbReference type="SUPFAM" id="SSF54427">
    <property type="entry name" value="NTF2-like"/>
    <property type="match status" value="1"/>
</dbReference>
<accession>A0ABT7ZVD3</accession>
<dbReference type="InterPro" id="IPR037401">
    <property type="entry name" value="SnoaL-like"/>
</dbReference>
<dbReference type="InterPro" id="IPR032710">
    <property type="entry name" value="NTF2-like_dom_sf"/>
</dbReference>
<gene>
    <name evidence="2" type="ORF">QMA06_09355</name>
</gene>
<feature type="domain" description="SnoaL-like" evidence="1">
    <location>
        <begin position="26"/>
        <end position="132"/>
    </location>
</feature>
<dbReference type="Pfam" id="PF12680">
    <property type="entry name" value="SnoaL_2"/>
    <property type="match status" value="1"/>
</dbReference>
<dbReference type="RefSeq" id="WP_290206576.1">
    <property type="nucleotide sequence ID" value="NZ_JASDDK010000002.1"/>
</dbReference>
<proteinExistence type="predicted"/>
<dbReference type="Gene3D" id="3.10.450.50">
    <property type="match status" value="1"/>
</dbReference>
<evidence type="ECO:0000313" key="2">
    <source>
        <dbReference type="EMBL" id="MDN3492928.1"/>
    </source>
</evidence>
<reference evidence="2 3" key="1">
    <citation type="journal article" date="2023" name="Int. J. Syst. Evol. Microbiol.">
        <title>Winogradskyella bathintestinalis sp. nov., isolated from the intestine of the deep-sea loosejaw dragonfish, Malacosteus niger.</title>
        <authorList>
            <person name="Uniacke-Lowe S."/>
            <person name="Johnson C.N."/>
            <person name="Stanton C."/>
            <person name="Hill C."/>
            <person name="Ross P."/>
        </authorList>
    </citation>
    <scope>NUCLEOTIDE SEQUENCE [LARGE SCALE GENOMIC DNA]</scope>
    <source>
        <strain evidence="2 3">APC 3343</strain>
    </source>
</reference>